<dbReference type="Gene3D" id="3.30.70.930">
    <property type="match status" value="1"/>
</dbReference>
<dbReference type="GO" id="GO:0005829">
    <property type="term" value="C:cytosol"/>
    <property type="evidence" value="ECO:0007669"/>
    <property type="project" value="TreeGrafter"/>
</dbReference>
<dbReference type="InterPro" id="IPR029756">
    <property type="entry name" value="MTH1187/YkoF-like"/>
</dbReference>
<accession>A0A150J0G5</accession>
<dbReference type="PATRIC" id="fig|1705409.3.peg.1475"/>
<dbReference type="SUPFAM" id="SSF89957">
    <property type="entry name" value="MTH1187/YkoF-like"/>
    <property type="match status" value="1"/>
</dbReference>
<dbReference type="NCBIfam" id="TIGR00106">
    <property type="entry name" value="MTH1187 family thiamine-binding protein"/>
    <property type="match status" value="1"/>
</dbReference>
<evidence type="ECO:0000256" key="1">
    <source>
        <dbReference type="ARBA" id="ARBA00010272"/>
    </source>
</evidence>
<dbReference type="InterPro" id="IPR002767">
    <property type="entry name" value="Thiamine_BP"/>
</dbReference>
<dbReference type="PANTHER" id="PTHR33777">
    <property type="entry name" value="UPF0045 PROTEIN ECM15"/>
    <property type="match status" value="1"/>
</dbReference>
<evidence type="ECO:0000313" key="3">
    <source>
        <dbReference type="EMBL" id="KYC50740.1"/>
    </source>
</evidence>
<organism evidence="3 4">
    <name type="scientific">Candidatus Methanofastidiosum methylothiophilum</name>
    <dbReference type="NCBI Taxonomy" id="1705564"/>
    <lineage>
        <taxon>Archaea</taxon>
        <taxon>Methanobacteriati</taxon>
        <taxon>Methanobacteriota</taxon>
        <taxon>Stenosarchaea group</taxon>
        <taxon>Candidatus Methanofastidiosia</taxon>
        <taxon>Candidatus Methanofastidiosales</taxon>
        <taxon>Candidatus Methanofastidiosaceae</taxon>
        <taxon>Candidatus Methanofastidiosum</taxon>
    </lineage>
</organism>
<dbReference type="InterPro" id="IPR051614">
    <property type="entry name" value="UPF0045_domain"/>
</dbReference>
<reference evidence="3 4" key="1">
    <citation type="journal article" date="2016" name="ISME J.">
        <title>Chasing the elusive Euryarchaeota class WSA2: genomes reveal a uniquely fastidious methyl-reducing methanogen.</title>
        <authorList>
            <person name="Nobu M.K."/>
            <person name="Narihiro T."/>
            <person name="Kuroda K."/>
            <person name="Mei R."/>
            <person name="Liu W.T."/>
        </authorList>
    </citation>
    <scope>NUCLEOTIDE SEQUENCE [LARGE SCALE GENOMIC DNA]</scope>
    <source>
        <strain evidence="3">U1lsi0528_Bin055</strain>
    </source>
</reference>
<evidence type="ECO:0000313" key="4">
    <source>
        <dbReference type="Proteomes" id="UP000075398"/>
    </source>
</evidence>
<comment type="similarity">
    <text evidence="1">Belongs to the UPF0045 family.</text>
</comment>
<protein>
    <recommendedName>
        <fullName evidence="2">Thiamine-binding protein domain-containing protein</fullName>
    </recommendedName>
</protein>
<name>A0A150J0G5_9EURY</name>
<comment type="caution">
    <text evidence="3">The sequence shown here is derived from an EMBL/GenBank/DDBJ whole genome shotgun (WGS) entry which is preliminary data.</text>
</comment>
<dbReference type="AlphaFoldDB" id="A0A150J0G5"/>
<dbReference type="PANTHER" id="PTHR33777:SF1">
    <property type="entry name" value="UPF0045 PROTEIN ECM15"/>
    <property type="match status" value="1"/>
</dbReference>
<dbReference type="Proteomes" id="UP000075398">
    <property type="component" value="Unassembled WGS sequence"/>
</dbReference>
<proteinExistence type="inferred from homology"/>
<gene>
    <name evidence="3" type="ORF">AMQ22_01415</name>
</gene>
<sequence length="101" mass="11617">MIVEISFVPIGVGTSLSRYIAKVIKNIEKSGLKYQLTPMGTIIEGEWDEISNLIDYSHNLIFEMGIERIITNIKIDYRLDKKSSMQDKIDSVKMKMVEFDV</sequence>
<dbReference type="Pfam" id="PF01910">
    <property type="entry name" value="Thiamine_BP"/>
    <property type="match status" value="1"/>
</dbReference>
<feature type="domain" description="Thiamine-binding protein" evidence="2">
    <location>
        <begin position="3"/>
        <end position="93"/>
    </location>
</feature>
<dbReference type="EMBL" id="LNGC01000068">
    <property type="protein sequence ID" value="KYC50740.1"/>
    <property type="molecule type" value="Genomic_DNA"/>
</dbReference>
<dbReference type="STRING" id="1705564.APG08_00114"/>
<evidence type="ECO:0000259" key="2">
    <source>
        <dbReference type="Pfam" id="PF01910"/>
    </source>
</evidence>